<keyword evidence="9" id="KW-1185">Reference proteome</keyword>
<evidence type="ECO:0000256" key="2">
    <source>
        <dbReference type="ARBA" id="ARBA00022448"/>
    </source>
</evidence>
<evidence type="ECO:0000256" key="4">
    <source>
        <dbReference type="ARBA" id="ARBA00022927"/>
    </source>
</evidence>
<keyword evidence="6" id="KW-0811">Translocation</keyword>
<gene>
    <name evidence="8" type="ORF">C7I85_24285</name>
</gene>
<keyword evidence="7" id="KW-0472">Membrane</keyword>
<evidence type="ECO:0000256" key="7">
    <source>
        <dbReference type="ARBA" id="ARBA00023136"/>
    </source>
</evidence>
<proteinExistence type="predicted"/>
<comment type="caution">
    <text evidence="8">The sequence shown here is derived from an EMBL/GenBank/DDBJ whole genome shotgun (WGS) entry which is preliminary data.</text>
</comment>
<name>A0A2P7S2K4_9HYPH</name>
<sequence>MFGIDGAKLIVIAAVALVVIGPRDLQRTLAKLGKTIGNLRRMAAQVRSQFDELIKDTELDKVRNELRSVRDDIRGDR</sequence>
<dbReference type="EMBL" id="PXYL01000017">
    <property type="protein sequence ID" value="PSJ56674.1"/>
    <property type="molecule type" value="Genomic_DNA"/>
</dbReference>
<evidence type="ECO:0000313" key="9">
    <source>
        <dbReference type="Proteomes" id="UP000240653"/>
    </source>
</evidence>
<dbReference type="InterPro" id="IPR003369">
    <property type="entry name" value="TatA/B/E"/>
</dbReference>
<keyword evidence="2" id="KW-0813">Transport</keyword>
<dbReference type="OrthoDB" id="7206969at2"/>
<evidence type="ECO:0000256" key="6">
    <source>
        <dbReference type="ARBA" id="ARBA00023010"/>
    </source>
</evidence>
<dbReference type="Gene3D" id="1.20.5.3310">
    <property type="match status" value="1"/>
</dbReference>
<dbReference type="Pfam" id="PF02416">
    <property type="entry name" value="TatA_B_E"/>
    <property type="match status" value="1"/>
</dbReference>
<dbReference type="Proteomes" id="UP000240653">
    <property type="component" value="Unassembled WGS sequence"/>
</dbReference>
<evidence type="ECO:0000256" key="5">
    <source>
        <dbReference type="ARBA" id="ARBA00022989"/>
    </source>
</evidence>
<dbReference type="PRINTS" id="PR01506">
    <property type="entry name" value="TATBPROTEIN"/>
</dbReference>
<comment type="subcellular location">
    <subcellularLocation>
        <location evidence="1">Membrane</location>
        <topology evidence="1">Single-pass membrane protein</topology>
    </subcellularLocation>
</comment>
<accession>A0A2P7S2K4</accession>
<reference evidence="8 9" key="1">
    <citation type="submission" date="2018-03" db="EMBL/GenBank/DDBJ databases">
        <title>The draft genome of Mesorhizobium soli JCM 19897.</title>
        <authorList>
            <person name="Li L."/>
            <person name="Liu L."/>
            <person name="Liang L."/>
            <person name="Wang T."/>
            <person name="Zhang X."/>
        </authorList>
    </citation>
    <scope>NUCLEOTIDE SEQUENCE [LARGE SCALE GENOMIC DNA]</scope>
    <source>
        <strain evidence="8 9">JCM 19897</strain>
    </source>
</reference>
<evidence type="ECO:0008006" key="10">
    <source>
        <dbReference type="Google" id="ProtNLM"/>
    </source>
</evidence>
<dbReference type="RefSeq" id="WP_106726590.1">
    <property type="nucleotide sequence ID" value="NZ_PXYL01000017.1"/>
</dbReference>
<evidence type="ECO:0000256" key="1">
    <source>
        <dbReference type="ARBA" id="ARBA00004167"/>
    </source>
</evidence>
<organism evidence="8 9">
    <name type="scientific">Pseudaminobacter soli</name>
    <name type="common">ex Li et al. 2025</name>
    <dbReference type="NCBI Taxonomy" id="1295366"/>
    <lineage>
        <taxon>Bacteria</taxon>
        <taxon>Pseudomonadati</taxon>
        <taxon>Pseudomonadota</taxon>
        <taxon>Alphaproteobacteria</taxon>
        <taxon>Hyphomicrobiales</taxon>
        <taxon>Phyllobacteriaceae</taxon>
        <taxon>Pseudaminobacter</taxon>
    </lineage>
</organism>
<evidence type="ECO:0000313" key="8">
    <source>
        <dbReference type="EMBL" id="PSJ56674.1"/>
    </source>
</evidence>
<dbReference type="AlphaFoldDB" id="A0A2P7S2K4"/>
<keyword evidence="3" id="KW-0812">Transmembrane</keyword>
<evidence type="ECO:0000256" key="3">
    <source>
        <dbReference type="ARBA" id="ARBA00022692"/>
    </source>
</evidence>
<keyword evidence="4" id="KW-0653">Protein transport</keyword>
<protein>
    <recommendedName>
        <fullName evidence="10">Twin-arginine translocase subunit TatB</fullName>
    </recommendedName>
</protein>
<keyword evidence="5" id="KW-1133">Transmembrane helix</keyword>